<feature type="domain" description="WxxW" evidence="5">
    <location>
        <begin position="129"/>
        <end position="212"/>
    </location>
</feature>
<proteinExistence type="predicted"/>
<evidence type="ECO:0000313" key="6">
    <source>
        <dbReference type="Proteomes" id="UP000694865"/>
    </source>
</evidence>
<evidence type="ECO:0000256" key="3">
    <source>
        <dbReference type="ARBA" id="ARBA00022729"/>
    </source>
</evidence>
<comment type="subcellular location">
    <subcellularLocation>
        <location evidence="1">Secreted</location>
    </subcellularLocation>
</comment>
<evidence type="ECO:0000256" key="2">
    <source>
        <dbReference type="ARBA" id="ARBA00022525"/>
    </source>
</evidence>
<keyword evidence="2" id="KW-0964">Secreted</keyword>
<accession>A0ABM0M3Z9</accession>
<gene>
    <name evidence="7" type="primary">LOC102801077</name>
</gene>
<dbReference type="PANTHER" id="PTHR15031:SF4">
    <property type="entry name" value="CARTILAGE INTERMEDIATE LAYER PROTEIN 1"/>
    <property type="match status" value="1"/>
</dbReference>
<dbReference type="Proteomes" id="UP000694865">
    <property type="component" value="Unplaced"/>
</dbReference>
<dbReference type="RefSeq" id="XP_006814740.1">
    <property type="nucleotide sequence ID" value="XM_006814677.1"/>
</dbReference>
<organism evidence="6 7">
    <name type="scientific">Saccoglossus kowalevskii</name>
    <name type="common">Acorn worm</name>
    <dbReference type="NCBI Taxonomy" id="10224"/>
    <lineage>
        <taxon>Eukaryota</taxon>
        <taxon>Metazoa</taxon>
        <taxon>Hemichordata</taxon>
        <taxon>Enteropneusta</taxon>
        <taxon>Harrimaniidae</taxon>
        <taxon>Saccoglossus</taxon>
    </lineage>
</organism>
<reference evidence="7" key="1">
    <citation type="submission" date="2025-08" db="UniProtKB">
        <authorList>
            <consortium name="RefSeq"/>
        </authorList>
    </citation>
    <scope>IDENTIFICATION</scope>
    <source>
        <tissue evidence="7">Testes</tissue>
    </source>
</reference>
<dbReference type="InterPro" id="IPR025155">
    <property type="entry name" value="WxxW_domain"/>
</dbReference>
<dbReference type="InterPro" id="IPR039675">
    <property type="entry name" value="CILP1/CILP2"/>
</dbReference>
<dbReference type="PANTHER" id="PTHR15031">
    <property type="entry name" value="CARTILAGE INTERMEDIATE LAYER PROTEIN CLIP"/>
    <property type="match status" value="1"/>
</dbReference>
<keyword evidence="6" id="KW-1185">Reference proteome</keyword>
<feature type="domain" description="WxxW" evidence="5">
    <location>
        <begin position="222"/>
        <end position="297"/>
    </location>
</feature>
<sequence length="326" mass="36104">MCVESCDVCVDERSVSRLCCTDPRCPPPECLSGQYLGGYCEKNCTFYRQFDVYKENCEICLCIKGAWGCSPDPDCVLSQCHPGSPLIGDNGSRVSCVRGAVECPYGYHCVSYAPHDICCPNTECVDGEWTIWFDLDNPGTTGDWETTQDILKHFGDQMCSNPLAIQVQTLDGIPAEDTGEIFLYYSPDEGFVCRMDDQPDNICFDYQVRFCCPADPPCDGEWSQWFDKDSPDEGVGDLETLATLCEETCKRPSAIQAQTIDGIPAELTGDVLLSNDIINGLACLNEQQDDEKCEDYKNSQIVTSGQNGLTPMNHVKVQMQIVKSLP</sequence>
<evidence type="ECO:0000256" key="4">
    <source>
        <dbReference type="ARBA" id="ARBA00023180"/>
    </source>
</evidence>
<keyword evidence="3" id="KW-0732">Signal</keyword>
<dbReference type="GeneID" id="102801077"/>
<evidence type="ECO:0000313" key="7">
    <source>
        <dbReference type="RefSeq" id="XP_006814740.1"/>
    </source>
</evidence>
<dbReference type="Pfam" id="PF13330">
    <property type="entry name" value="Mucin2_WxxW"/>
    <property type="match status" value="2"/>
</dbReference>
<evidence type="ECO:0000256" key="1">
    <source>
        <dbReference type="ARBA" id="ARBA00004613"/>
    </source>
</evidence>
<name>A0ABM0M3Z9_SACKO</name>
<evidence type="ECO:0000259" key="5">
    <source>
        <dbReference type="Pfam" id="PF13330"/>
    </source>
</evidence>
<keyword evidence="4" id="KW-0325">Glycoprotein</keyword>
<protein>
    <submittedName>
        <fullName evidence="7">Uncharacterized protein LOC102801077</fullName>
    </submittedName>
</protein>